<name>A0A5C7FK82_9BACT</name>
<dbReference type="OrthoDB" id="665834at2"/>
<gene>
    <name evidence="4" type="ORF">FUA23_07325</name>
</gene>
<proteinExistence type="predicted"/>
<dbReference type="InterPro" id="IPR025924">
    <property type="entry name" value="YHYH_dom"/>
</dbReference>
<evidence type="ECO:0000256" key="1">
    <source>
        <dbReference type="SAM" id="SignalP"/>
    </source>
</evidence>
<organism evidence="4 5">
    <name type="scientific">Neolewinella aurantiaca</name>
    <dbReference type="NCBI Taxonomy" id="2602767"/>
    <lineage>
        <taxon>Bacteria</taxon>
        <taxon>Pseudomonadati</taxon>
        <taxon>Bacteroidota</taxon>
        <taxon>Saprospiria</taxon>
        <taxon>Saprospirales</taxon>
        <taxon>Lewinellaceae</taxon>
        <taxon>Neolewinella</taxon>
    </lineage>
</organism>
<evidence type="ECO:0000259" key="2">
    <source>
        <dbReference type="Pfam" id="PF14240"/>
    </source>
</evidence>
<feature type="domain" description="YHYH" evidence="2">
    <location>
        <begin position="95"/>
        <end position="334"/>
    </location>
</feature>
<reference evidence="4 5" key="1">
    <citation type="submission" date="2019-08" db="EMBL/GenBank/DDBJ databases">
        <title>Lewinella sp. strain SSH13 Genome sequencing and assembly.</title>
        <authorList>
            <person name="Kim I."/>
        </authorList>
    </citation>
    <scope>NUCLEOTIDE SEQUENCE [LARGE SCALE GENOMIC DNA]</scope>
    <source>
        <strain evidence="4 5">SSH13</strain>
    </source>
</reference>
<protein>
    <submittedName>
        <fullName evidence="4">YHYH protein</fullName>
    </submittedName>
</protein>
<feature type="domain" description="Secretion system C-terminal sorting" evidence="3">
    <location>
        <begin position="380"/>
        <end position="454"/>
    </location>
</feature>
<dbReference type="EMBL" id="VOXD01000008">
    <property type="protein sequence ID" value="TXF90323.1"/>
    <property type="molecule type" value="Genomic_DNA"/>
</dbReference>
<dbReference type="Pfam" id="PF18962">
    <property type="entry name" value="Por_Secre_tail"/>
    <property type="match status" value="1"/>
</dbReference>
<comment type="caution">
    <text evidence="4">The sequence shown here is derived from an EMBL/GenBank/DDBJ whole genome shotgun (WGS) entry which is preliminary data.</text>
</comment>
<feature type="signal peptide" evidence="1">
    <location>
        <begin position="1"/>
        <end position="19"/>
    </location>
</feature>
<feature type="chain" id="PRO_5022803690" evidence="1">
    <location>
        <begin position="20"/>
        <end position="455"/>
    </location>
</feature>
<dbReference type="RefSeq" id="WP_147930080.1">
    <property type="nucleotide sequence ID" value="NZ_VOXD01000008.1"/>
</dbReference>
<accession>A0A5C7FK82</accession>
<dbReference type="Pfam" id="PF14240">
    <property type="entry name" value="YHYH"/>
    <property type="match status" value="1"/>
</dbReference>
<dbReference type="AlphaFoldDB" id="A0A5C7FK82"/>
<keyword evidence="5" id="KW-1185">Reference proteome</keyword>
<dbReference type="Proteomes" id="UP000321907">
    <property type="component" value="Unassembled WGS sequence"/>
</dbReference>
<evidence type="ECO:0000313" key="5">
    <source>
        <dbReference type="Proteomes" id="UP000321907"/>
    </source>
</evidence>
<evidence type="ECO:0000313" key="4">
    <source>
        <dbReference type="EMBL" id="TXF90323.1"/>
    </source>
</evidence>
<dbReference type="InterPro" id="IPR026444">
    <property type="entry name" value="Secre_tail"/>
</dbReference>
<dbReference type="NCBIfam" id="TIGR04183">
    <property type="entry name" value="Por_Secre_tail"/>
    <property type="match status" value="1"/>
</dbReference>
<keyword evidence="1" id="KW-0732">Signal</keyword>
<sequence length="455" mass="49682">MRPLITLLLLTFLCTSGRAQLSPAITSWLQNNSETGTYYVEGNPTLIENDILVNCQKVEYSDDFVYVSATGVPAYPTGPFPDGNPSQATNQDGIYKIPLNPVQNTGTPDATVGGNIGIFINGVALFDYRDGVAWNPNTNTICGGPGNPPCPGGPVAQQDWNRDAIPAEREGFDCSKGHPAMGNYHHHQNPSAFKLDLEVTSTICNLYDAEGLYAIDSTRHSPLIGFAYDGYPIYGAYGYKNSDGTGGIVRIKSSYTLRDITERTEHADGTDVSDGPPVSDTYFLGYFREDYAYNAPAAADQDYLDEHNGRFCVTPEYPDGTYAYFATVDENWVSAYPYAVGPTFAGEYENRSVNSVNETTTVYNGTTSVSGFADDANITVFPNPAADLIAVQLPGLVDHDFTVQLINADGKLVREKFIRSGQTIAYFDTQTFYRGVYFVRISSADSEVTRKVIVE</sequence>
<evidence type="ECO:0000259" key="3">
    <source>
        <dbReference type="Pfam" id="PF18962"/>
    </source>
</evidence>